<evidence type="ECO:0000313" key="2">
    <source>
        <dbReference type="EMBL" id="CAD7663732.1"/>
    </source>
</evidence>
<sequence>MVFDNELRINENDVIDRRSRLMFPIFLIGACIVISVHEVQVTYKQYYRSDYRLISATNIYSTSISISIAIYSAGLVINIFYPYK</sequence>
<dbReference type="AlphaFoldDB" id="A0A7R9QZ62"/>
<dbReference type="EMBL" id="CAJPVJ010034184">
    <property type="protein sequence ID" value="CAG2180869.1"/>
    <property type="molecule type" value="Genomic_DNA"/>
</dbReference>
<keyword evidence="1" id="KW-0472">Membrane</keyword>
<gene>
    <name evidence="2" type="ORF">ONB1V03_LOCUS20290</name>
</gene>
<dbReference type="EMBL" id="OC949009">
    <property type="protein sequence ID" value="CAD7663732.1"/>
    <property type="molecule type" value="Genomic_DNA"/>
</dbReference>
<accession>A0A7R9QZ62</accession>
<proteinExistence type="predicted"/>
<reference evidence="2" key="1">
    <citation type="submission" date="2020-11" db="EMBL/GenBank/DDBJ databases">
        <authorList>
            <person name="Tran Van P."/>
        </authorList>
    </citation>
    <scope>NUCLEOTIDE SEQUENCE</scope>
</reference>
<organism evidence="2">
    <name type="scientific">Oppiella nova</name>
    <dbReference type="NCBI Taxonomy" id="334625"/>
    <lineage>
        <taxon>Eukaryota</taxon>
        <taxon>Metazoa</taxon>
        <taxon>Ecdysozoa</taxon>
        <taxon>Arthropoda</taxon>
        <taxon>Chelicerata</taxon>
        <taxon>Arachnida</taxon>
        <taxon>Acari</taxon>
        <taxon>Acariformes</taxon>
        <taxon>Sarcoptiformes</taxon>
        <taxon>Oribatida</taxon>
        <taxon>Brachypylina</taxon>
        <taxon>Oppioidea</taxon>
        <taxon>Oppiidae</taxon>
        <taxon>Oppiella</taxon>
    </lineage>
</organism>
<keyword evidence="3" id="KW-1185">Reference proteome</keyword>
<feature type="transmembrane region" description="Helical" evidence="1">
    <location>
        <begin position="59"/>
        <end position="81"/>
    </location>
</feature>
<evidence type="ECO:0000256" key="1">
    <source>
        <dbReference type="SAM" id="Phobius"/>
    </source>
</evidence>
<keyword evidence="1" id="KW-1133">Transmembrane helix</keyword>
<name>A0A7R9QZ62_9ACAR</name>
<evidence type="ECO:0000313" key="3">
    <source>
        <dbReference type="Proteomes" id="UP000728032"/>
    </source>
</evidence>
<feature type="transmembrane region" description="Helical" evidence="1">
    <location>
        <begin position="21"/>
        <end position="39"/>
    </location>
</feature>
<dbReference type="Proteomes" id="UP000728032">
    <property type="component" value="Unassembled WGS sequence"/>
</dbReference>
<protein>
    <submittedName>
        <fullName evidence="2">Uncharacterized protein</fullName>
    </submittedName>
</protein>
<keyword evidence="1" id="KW-0812">Transmembrane</keyword>